<dbReference type="Proteomes" id="UP000243459">
    <property type="component" value="Chromosome 1"/>
</dbReference>
<gene>
    <name evidence="2" type="ORF">A4U43_C01F28010</name>
</gene>
<feature type="region of interest" description="Disordered" evidence="1">
    <location>
        <begin position="1"/>
        <end position="32"/>
    </location>
</feature>
<dbReference type="Gramene" id="ONK81343">
    <property type="protein sequence ID" value="ONK81343"/>
    <property type="gene ID" value="A4U43_C01F28010"/>
</dbReference>
<feature type="compositionally biased region" description="Polar residues" evidence="1">
    <location>
        <begin position="23"/>
        <end position="32"/>
    </location>
</feature>
<dbReference type="AlphaFoldDB" id="A0A5P1FUK0"/>
<feature type="region of interest" description="Disordered" evidence="1">
    <location>
        <begin position="125"/>
        <end position="175"/>
    </location>
</feature>
<evidence type="ECO:0000256" key="1">
    <source>
        <dbReference type="SAM" id="MobiDB-lite"/>
    </source>
</evidence>
<dbReference type="GO" id="GO:0005524">
    <property type="term" value="F:ATP binding"/>
    <property type="evidence" value="ECO:0007669"/>
    <property type="project" value="InterPro"/>
</dbReference>
<evidence type="ECO:0000313" key="3">
    <source>
        <dbReference type="Proteomes" id="UP000243459"/>
    </source>
</evidence>
<dbReference type="EMBL" id="CM007381">
    <property type="protein sequence ID" value="ONK81343.1"/>
    <property type="molecule type" value="Genomic_DNA"/>
</dbReference>
<name>A0A5P1FUK0_ASPOF</name>
<keyword evidence="3" id="KW-1185">Reference proteome</keyword>
<dbReference type="GO" id="GO:0006270">
    <property type="term" value="P:DNA replication initiation"/>
    <property type="evidence" value="ECO:0007669"/>
    <property type="project" value="InterPro"/>
</dbReference>
<proteinExistence type="predicted"/>
<dbReference type="GO" id="GO:0005634">
    <property type="term" value="C:nucleus"/>
    <property type="evidence" value="ECO:0007669"/>
    <property type="project" value="InterPro"/>
</dbReference>
<organism evidence="2 3">
    <name type="scientific">Asparagus officinalis</name>
    <name type="common">Garden asparagus</name>
    <dbReference type="NCBI Taxonomy" id="4686"/>
    <lineage>
        <taxon>Eukaryota</taxon>
        <taxon>Viridiplantae</taxon>
        <taxon>Streptophyta</taxon>
        <taxon>Embryophyta</taxon>
        <taxon>Tracheophyta</taxon>
        <taxon>Spermatophyta</taxon>
        <taxon>Magnoliopsida</taxon>
        <taxon>Liliopsida</taxon>
        <taxon>Asparagales</taxon>
        <taxon>Asparagaceae</taxon>
        <taxon>Asparagoideae</taxon>
        <taxon>Asparagus</taxon>
    </lineage>
</organism>
<dbReference type="InterPro" id="IPR008045">
    <property type="entry name" value="MCM2"/>
</dbReference>
<dbReference type="Pfam" id="PF12619">
    <property type="entry name" value="MCM2_N"/>
    <property type="match status" value="1"/>
</dbReference>
<evidence type="ECO:0000313" key="2">
    <source>
        <dbReference type="EMBL" id="ONK81343.1"/>
    </source>
</evidence>
<feature type="compositionally biased region" description="Low complexity" evidence="1">
    <location>
        <begin position="7"/>
        <end position="17"/>
    </location>
</feature>
<dbReference type="GO" id="GO:0042555">
    <property type="term" value="C:MCM complex"/>
    <property type="evidence" value="ECO:0007669"/>
    <property type="project" value="InterPro"/>
</dbReference>
<protein>
    <submittedName>
        <fullName evidence="2">Uncharacterized protein</fullName>
    </submittedName>
</protein>
<dbReference type="GO" id="GO:0003677">
    <property type="term" value="F:DNA binding"/>
    <property type="evidence" value="ECO:0007669"/>
    <property type="project" value="InterPro"/>
</dbReference>
<reference evidence="3" key="1">
    <citation type="journal article" date="2017" name="Nat. Commun.">
        <title>The asparagus genome sheds light on the origin and evolution of a young Y chromosome.</title>
        <authorList>
            <person name="Harkess A."/>
            <person name="Zhou J."/>
            <person name="Xu C."/>
            <person name="Bowers J.E."/>
            <person name="Van der Hulst R."/>
            <person name="Ayyampalayam S."/>
            <person name="Mercati F."/>
            <person name="Riccardi P."/>
            <person name="McKain M.R."/>
            <person name="Kakrana A."/>
            <person name="Tang H."/>
            <person name="Ray J."/>
            <person name="Groenendijk J."/>
            <person name="Arikit S."/>
            <person name="Mathioni S.M."/>
            <person name="Nakano M."/>
            <person name="Shan H."/>
            <person name="Telgmann-Rauber A."/>
            <person name="Kanno A."/>
            <person name="Yue Z."/>
            <person name="Chen H."/>
            <person name="Li W."/>
            <person name="Chen Y."/>
            <person name="Xu X."/>
            <person name="Zhang Y."/>
            <person name="Luo S."/>
            <person name="Chen H."/>
            <person name="Gao J."/>
            <person name="Mao Z."/>
            <person name="Pires J.C."/>
            <person name="Luo M."/>
            <person name="Kudrna D."/>
            <person name="Wing R.A."/>
            <person name="Meyers B.C."/>
            <person name="Yi K."/>
            <person name="Kong H."/>
            <person name="Lavrijsen P."/>
            <person name="Sunseri F."/>
            <person name="Falavigna A."/>
            <person name="Ye Y."/>
            <person name="Leebens-Mack J.H."/>
            <person name="Chen G."/>
        </authorList>
    </citation>
    <scope>NUCLEOTIDE SEQUENCE [LARGE SCALE GENOMIC DNA]</scope>
    <source>
        <strain evidence="3">cv. DH0086</strain>
    </source>
</reference>
<accession>A0A5P1FUK0</accession>
<feature type="compositionally biased region" description="Basic and acidic residues" evidence="1">
    <location>
        <begin position="166"/>
        <end position="175"/>
    </location>
</feature>
<sequence length="175" mass="18843">MADPENSSSSPTSAGFSTDRLPPTTNSYNSDPNVIPYDDVVMSSVNSKALTFVSVLYSDYRRLDEQDQYEPVGLDDSMEDERDLDQIIADRRAAEVELDQTEINWDKLRGIENLTVSLDPYELSAVAEDGGGDSGGARRRAETQAGLDEGGDSAGLDEGGDSVSRAGEREIGRGA</sequence>